<dbReference type="PANTHER" id="PTHR42736:SF1">
    <property type="entry name" value="PROTEIN-GLUTAMINE GAMMA-GLUTAMYLTRANSFERASE"/>
    <property type="match status" value="1"/>
</dbReference>
<feature type="transmembrane region" description="Helical" evidence="2">
    <location>
        <begin position="32"/>
        <end position="50"/>
    </location>
</feature>
<dbReference type="InterPro" id="IPR002931">
    <property type="entry name" value="Transglutaminase-like"/>
</dbReference>
<accession>A0A9W6SG43</accession>
<dbReference type="Pfam" id="PF13559">
    <property type="entry name" value="DUF4129"/>
    <property type="match status" value="1"/>
</dbReference>
<sequence>MNRRHNVAVVGGAATLLASAPLTLIFAGLFSWFLPIVFAVTIVVGIGMGLRTLRAPLPVVVLAQLVGLALFLTWTSASGGAALGVVPTGSTLSDFGALFKDASDTAATATIPVPESPGLIFVAVLGIGVVAILVDLFTIGLRTPALSGVPMLAIYIVPMAVMEDTVPWLMFIPGALGYLWLLLTDNIHRVRRFGRRFAGDGRNIDMWEPSPLASTGRWLTAVGVAVALLLPLAIPGVNAAGLLASFGSGGNGDGDGGSGGEGAVRVNPAMNLRGALTQDKTTNLLNVVTDDPNPGYLRLYVTNEQSDEGWSWGGDFGSGVSMAQVGQRQGYDPNLPGKQYKATVTVLGMRESSLPLYPNPDEVSVGRGWNFDPVTSMATSDSRNTENLVYEFKFTHYQFDEKLLRTAPPVDQGSVIFTENTRVDPIESIQKLAERLTADKPTVYDKVKAVNQYFSPENGFKYSLSTERGTLGTGIEDFLQTKSGYCQQYAASMMMLLRAAHIPARGVIGFTSGTKSQNVVQLTNRNYHAWVEVYFQGYGWVPFDPTPSGNVYGAAEMPWAPDSDTIDRSSNGASEDPQGPRGASGDPSLAGKDPLDPNMEGVLAGDDASAPKGPATWPYWITALVVLAILLAQPGLRRTSLRSRRLRPNGDGTASAHLAWRELQDLLIDYDYQGPPSETPRGTADRLVERPKLTGEAAEGVHVLATAEETARYSVHPPDDETADRLAGAVGAVRAELATHAGRTGRLRIILFPPSVLRAWRAAMSRGVAGTANALARARGRVRRLLTGLIRARGRA</sequence>
<feature type="transmembrane region" description="Helical" evidence="2">
    <location>
        <begin position="218"/>
        <end position="237"/>
    </location>
</feature>
<dbReference type="InterPro" id="IPR052901">
    <property type="entry name" value="Bact_TGase-like"/>
</dbReference>
<dbReference type="EMBL" id="BSTX01000001">
    <property type="protein sequence ID" value="GLZ75390.1"/>
    <property type="molecule type" value="Genomic_DNA"/>
</dbReference>
<dbReference type="SUPFAM" id="SSF54001">
    <property type="entry name" value="Cysteine proteinases"/>
    <property type="match status" value="1"/>
</dbReference>
<keyword evidence="2" id="KW-1133">Transmembrane helix</keyword>
<proteinExistence type="predicted"/>
<keyword evidence="5" id="KW-1185">Reference proteome</keyword>
<evidence type="ECO:0000259" key="3">
    <source>
        <dbReference type="SMART" id="SM00460"/>
    </source>
</evidence>
<reference evidence="4" key="1">
    <citation type="submission" date="2023-03" db="EMBL/GenBank/DDBJ databases">
        <title>Actinorhabdospora filicis NBRC 111898.</title>
        <authorList>
            <person name="Ichikawa N."/>
            <person name="Sato H."/>
            <person name="Tonouchi N."/>
        </authorList>
    </citation>
    <scope>NUCLEOTIDE SEQUENCE</scope>
    <source>
        <strain evidence="4">NBRC 111898</strain>
    </source>
</reference>
<protein>
    <recommendedName>
        <fullName evidence="3">Transglutaminase-like domain-containing protein</fullName>
    </recommendedName>
</protein>
<dbReference type="AlphaFoldDB" id="A0A9W6SG43"/>
<dbReference type="Proteomes" id="UP001165079">
    <property type="component" value="Unassembled WGS sequence"/>
</dbReference>
<dbReference type="InterPro" id="IPR038765">
    <property type="entry name" value="Papain-like_cys_pep_sf"/>
</dbReference>
<dbReference type="Pfam" id="PF11992">
    <property type="entry name" value="TgpA_N"/>
    <property type="match status" value="1"/>
</dbReference>
<dbReference type="Pfam" id="PF01841">
    <property type="entry name" value="Transglut_core"/>
    <property type="match status" value="1"/>
</dbReference>
<feature type="transmembrane region" description="Helical" evidence="2">
    <location>
        <begin position="145"/>
        <end position="162"/>
    </location>
</feature>
<keyword evidence="2" id="KW-0812">Transmembrane</keyword>
<feature type="region of interest" description="Disordered" evidence="1">
    <location>
        <begin position="554"/>
        <end position="609"/>
    </location>
</feature>
<evidence type="ECO:0000313" key="5">
    <source>
        <dbReference type="Proteomes" id="UP001165079"/>
    </source>
</evidence>
<keyword evidence="2" id="KW-0472">Membrane</keyword>
<gene>
    <name evidence="4" type="ORF">Afil01_01970</name>
</gene>
<evidence type="ECO:0000313" key="4">
    <source>
        <dbReference type="EMBL" id="GLZ75390.1"/>
    </source>
</evidence>
<feature type="transmembrane region" description="Helical" evidence="2">
    <location>
        <begin position="168"/>
        <end position="187"/>
    </location>
</feature>
<dbReference type="PANTHER" id="PTHR42736">
    <property type="entry name" value="PROTEIN-GLUTAMINE GAMMA-GLUTAMYLTRANSFERASE"/>
    <property type="match status" value="1"/>
</dbReference>
<dbReference type="SMART" id="SM00460">
    <property type="entry name" value="TGc"/>
    <property type="match status" value="1"/>
</dbReference>
<dbReference type="InterPro" id="IPR025403">
    <property type="entry name" value="TgpA-like_C"/>
</dbReference>
<feature type="transmembrane region" description="Helical" evidence="2">
    <location>
        <begin position="118"/>
        <end position="138"/>
    </location>
</feature>
<dbReference type="InterPro" id="IPR021878">
    <property type="entry name" value="TgpA_N"/>
</dbReference>
<feature type="domain" description="Transglutaminase-like" evidence="3">
    <location>
        <begin position="478"/>
        <end position="547"/>
    </location>
</feature>
<comment type="caution">
    <text evidence="4">The sequence shown here is derived from an EMBL/GenBank/DDBJ whole genome shotgun (WGS) entry which is preliminary data.</text>
</comment>
<name>A0A9W6SG43_9ACTN</name>
<organism evidence="4 5">
    <name type="scientific">Actinorhabdospora filicis</name>
    <dbReference type="NCBI Taxonomy" id="1785913"/>
    <lineage>
        <taxon>Bacteria</taxon>
        <taxon>Bacillati</taxon>
        <taxon>Actinomycetota</taxon>
        <taxon>Actinomycetes</taxon>
        <taxon>Micromonosporales</taxon>
        <taxon>Micromonosporaceae</taxon>
        <taxon>Actinorhabdospora</taxon>
    </lineage>
</organism>
<evidence type="ECO:0000256" key="2">
    <source>
        <dbReference type="SAM" id="Phobius"/>
    </source>
</evidence>
<dbReference type="Gene3D" id="3.10.620.30">
    <property type="match status" value="1"/>
</dbReference>
<feature type="transmembrane region" description="Helical" evidence="2">
    <location>
        <begin position="57"/>
        <end position="77"/>
    </location>
</feature>
<evidence type="ECO:0000256" key="1">
    <source>
        <dbReference type="SAM" id="MobiDB-lite"/>
    </source>
</evidence>
<dbReference type="RefSeq" id="WP_285660626.1">
    <property type="nucleotide sequence ID" value="NZ_BSTX01000001.1"/>
</dbReference>
<feature type="transmembrane region" description="Helical" evidence="2">
    <location>
        <begin position="7"/>
        <end position="26"/>
    </location>
</feature>